<reference evidence="1 2" key="1">
    <citation type="submission" date="2018-06" db="EMBL/GenBank/DDBJ databases">
        <title>Comparative genomics reveals the genomic features of Rhizophagus irregularis, R. cerebriforme, R. diaphanum and Gigaspora rosea, and their symbiotic lifestyle signature.</title>
        <authorList>
            <person name="Morin E."/>
            <person name="San Clemente H."/>
            <person name="Chen E.C.H."/>
            <person name="De La Providencia I."/>
            <person name="Hainaut M."/>
            <person name="Kuo A."/>
            <person name="Kohler A."/>
            <person name="Murat C."/>
            <person name="Tang N."/>
            <person name="Roy S."/>
            <person name="Loubradou J."/>
            <person name="Henrissat B."/>
            <person name="Grigoriev I.V."/>
            <person name="Corradi N."/>
            <person name="Roux C."/>
            <person name="Martin F.M."/>
        </authorList>
    </citation>
    <scope>NUCLEOTIDE SEQUENCE [LARGE SCALE GENOMIC DNA]</scope>
    <source>
        <strain evidence="1 2">DAOM 194757</strain>
    </source>
</reference>
<comment type="caution">
    <text evidence="1">The sequence shown here is derived from an EMBL/GenBank/DDBJ whole genome shotgun (WGS) entry which is preliminary data.</text>
</comment>
<gene>
    <name evidence="1" type="ORF">C2G38_2215579</name>
</gene>
<evidence type="ECO:0000313" key="1">
    <source>
        <dbReference type="EMBL" id="RIB07031.1"/>
    </source>
</evidence>
<protein>
    <submittedName>
        <fullName evidence="1">Uncharacterized protein</fullName>
    </submittedName>
</protein>
<sequence>MHNRFKDLALSNNKQVDNEDWIVVVNNSTKNKHGKDRLEALSINTNKYIKYTMVVSEYDLINYLKEQFFIDYAVKKKIPGSVENLFVNYLIGTTRNFYKAAIESNADSFFGLIKNSR</sequence>
<organism evidence="1 2">
    <name type="scientific">Gigaspora rosea</name>
    <dbReference type="NCBI Taxonomy" id="44941"/>
    <lineage>
        <taxon>Eukaryota</taxon>
        <taxon>Fungi</taxon>
        <taxon>Fungi incertae sedis</taxon>
        <taxon>Mucoromycota</taxon>
        <taxon>Glomeromycotina</taxon>
        <taxon>Glomeromycetes</taxon>
        <taxon>Diversisporales</taxon>
        <taxon>Gigasporaceae</taxon>
        <taxon>Gigaspora</taxon>
    </lineage>
</organism>
<accession>A0A397UBN0</accession>
<name>A0A397UBN0_9GLOM</name>
<dbReference type="EMBL" id="QKWP01001723">
    <property type="protein sequence ID" value="RIB07031.1"/>
    <property type="molecule type" value="Genomic_DNA"/>
</dbReference>
<dbReference type="AlphaFoldDB" id="A0A397UBN0"/>
<dbReference type="Proteomes" id="UP000266673">
    <property type="component" value="Unassembled WGS sequence"/>
</dbReference>
<evidence type="ECO:0000313" key="2">
    <source>
        <dbReference type="Proteomes" id="UP000266673"/>
    </source>
</evidence>
<proteinExistence type="predicted"/>
<keyword evidence="2" id="KW-1185">Reference proteome</keyword>